<gene>
    <name evidence="1" type="ORF">BDR25DRAFT_355103</name>
</gene>
<keyword evidence="2" id="KW-1185">Reference proteome</keyword>
<evidence type="ECO:0000313" key="1">
    <source>
        <dbReference type="EMBL" id="KAF2470617.1"/>
    </source>
</evidence>
<reference evidence="1" key="1">
    <citation type="journal article" date="2020" name="Stud. Mycol.">
        <title>101 Dothideomycetes genomes: a test case for predicting lifestyles and emergence of pathogens.</title>
        <authorList>
            <person name="Haridas S."/>
            <person name="Albert R."/>
            <person name="Binder M."/>
            <person name="Bloem J."/>
            <person name="Labutti K."/>
            <person name="Salamov A."/>
            <person name="Andreopoulos B."/>
            <person name="Baker S."/>
            <person name="Barry K."/>
            <person name="Bills G."/>
            <person name="Bluhm B."/>
            <person name="Cannon C."/>
            <person name="Castanera R."/>
            <person name="Culley D."/>
            <person name="Daum C."/>
            <person name="Ezra D."/>
            <person name="Gonzalez J."/>
            <person name="Henrissat B."/>
            <person name="Kuo A."/>
            <person name="Liang C."/>
            <person name="Lipzen A."/>
            <person name="Lutzoni F."/>
            <person name="Magnuson J."/>
            <person name="Mondo S."/>
            <person name="Nolan M."/>
            <person name="Ohm R."/>
            <person name="Pangilinan J."/>
            <person name="Park H.-J."/>
            <person name="Ramirez L."/>
            <person name="Alfaro M."/>
            <person name="Sun H."/>
            <person name="Tritt A."/>
            <person name="Yoshinaga Y."/>
            <person name="Zwiers L.-H."/>
            <person name="Turgeon B."/>
            <person name="Goodwin S."/>
            <person name="Spatafora J."/>
            <person name="Crous P."/>
            <person name="Grigoriev I."/>
        </authorList>
    </citation>
    <scope>NUCLEOTIDE SEQUENCE</scope>
    <source>
        <strain evidence="1">ATCC 200398</strain>
    </source>
</reference>
<name>A0ACB6QX12_9PLEO</name>
<proteinExistence type="predicted"/>
<dbReference type="EMBL" id="MU003507">
    <property type="protein sequence ID" value="KAF2470617.1"/>
    <property type="molecule type" value="Genomic_DNA"/>
</dbReference>
<dbReference type="Proteomes" id="UP000799755">
    <property type="component" value="Unassembled WGS sequence"/>
</dbReference>
<comment type="caution">
    <text evidence="1">The sequence shown here is derived from an EMBL/GenBank/DDBJ whole genome shotgun (WGS) entry which is preliminary data.</text>
</comment>
<protein>
    <submittedName>
        <fullName evidence="1">Uncharacterized protein</fullName>
    </submittedName>
</protein>
<sequence length="262" mass="29776">MLGIGKFSKVKPLPSISVSISISYLPFQPQSPLSSASIAVFSNLGVPLTMGTQSNHPADKQTKFKFYIGTSRPKIVRYLKDALNLQKRDSRSKLPGFCEEMLSVVDGDSLRLSGFEGRNGELASLHTILILTSRGYERRTYFNRWRYTYTTAITYHSAGNGRIKELRVYVAETNVDSIYIHMYILIRPQAWIVFYQSNPYNMQHWIRRMNPSIQARARAKILATFMPILEQGNANSFEPSLTQTEPKRNLTQVESKKPGAET</sequence>
<organism evidence="1 2">
    <name type="scientific">Lindgomyces ingoldianus</name>
    <dbReference type="NCBI Taxonomy" id="673940"/>
    <lineage>
        <taxon>Eukaryota</taxon>
        <taxon>Fungi</taxon>
        <taxon>Dikarya</taxon>
        <taxon>Ascomycota</taxon>
        <taxon>Pezizomycotina</taxon>
        <taxon>Dothideomycetes</taxon>
        <taxon>Pleosporomycetidae</taxon>
        <taxon>Pleosporales</taxon>
        <taxon>Lindgomycetaceae</taxon>
        <taxon>Lindgomyces</taxon>
    </lineage>
</organism>
<accession>A0ACB6QX12</accession>
<evidence type="ECO:0000313" key="2">
    <source>
        <dbReference type="Proteomes" id="UP000799755"/>
    </source>
</evidence>